<feature type="region of interest" description="Disordered" evidence="2">
    <location>
        <begin position="200"/>
        <end position="241"/>
    </location>
</feature>
<feature type="region of interest" description="Disordered" evidence="2">
    <location>
        <begin position="442"/>
        <end position="484"/>
    </location>
</feature>
<feature type="region of interest" description="Disordered" evidence="2">
    <location>
        <begin position="134"/>
        <end position="163"/>
    </location>
</feature>
<feature type="compositionally biased region" description="Polar residues" evidence="2">
    <location>
        <begin position="232"/>
        <end position="241"/>
    </location>
</feature>
<feature type="coiled-coil region" evidence="1">
    <location>
        <begin position="61"/>
        <end position="102"/>
    </location>
</feature>
<feature type="compositionally biased region" description="Basic and acidic residues" evidence="2">
    <location>
        <begin position="134"/>
        <end position="154"/>
    </location>
</feature>
<keyword evidence="1" id="KW-0175">Coiled coil</keyword>
<evidence type="ECO:0000313" key="3">
    <source>
        <dbReference type="EMBL" id="CAE0784262.1"/>
    </source>
</evidence>
<name>A0A7S4C1Q6_CHRCT</name>
<evidence type="ECO:0000256" key="1">
    <source>
        <dbReference type="SAM" id="Coils"/>
    </source>
</evidence>
<feature type="compositionally biased region" description="Low complexity" evidence="2">
    <location>
        <begin position="208"/>
        <end position="222"/>
    </location>
</feature>
<evidence type="ECO:0000256" key="2">
    <source>
        <dbReference type="SAM" id="MobiDB-lite"/>
    </source>
</evidence>
<feature type="region of interest" description="Disordered" evidence="2">
    <location>
        <begin position="255"/>
        <end position="286"/>
    </location>
</feature>
<feature type="compositionally biased region" description="Polar residues" evidence="2">
    <location>
        <begin position="273"/>
        <end position="284"/>
    </location>
</feature>
<sequence length="484" mass="52300">MEELSPATAEAAGSNNVGSTCAIGKMDSEASCSTLAGDVICGEPTSKAATATSVSLSETLANSREREIEQLRAANKSLTENILEVEEQLDAVQAHAVAMEEAAKSRQAEEMQLRMQVRMISNELHMVELAAMEQRMEPARKRKSEESLRNERNSKAQQLQQANRTIQALRTQLQQLQLASAQSATLQSEVKPMRVITPLPASQASQRSMTSPKMPSSSPSPSYAHRVPPIPTSRSTLSSFSQDAQDCAVSKFIRNSSSSPLHSPVRSSRRNLPWQTDLSHTPSEAGSGMTKFAEFIEERRSVRSAADGVRPMPRPGDTGGMCGSDESVHSSSVYAVETLEKGMNRSMERRLKESSDTRLERDPEQVVAIRSDKRLDSGLLASQEGRSRQRLGISKGLILTGSHKSLPQGLDAFAEDHARLGGRQGLALMQGGADGQGELAQMSKDLPYSPTGHNSLGRKTRGRAHLRSLAPVPHSHVTLASGSG</sequence>
<accession>A0A7S4C1Q6</accession>
<feature type="compositionally biased region" description="Low complexity" evidence="2">
    <location>
        <begin position="255"/>
        <end position="266"/>
    </location>
</feature>
<gene>
    <name evidence="3" type="ORF">PCAR00345_LOCUS36967</name>
</gene>
<feature type="compositionally biased region" description="Basic residues" evidence="2">
    <location>
        <begin position="456"/>
        <end position="466"/>
    </location>
</feature>
<reference evidence="3" key="1">
    <citation type="submission" date="2021-01" db="EMBL/GenBank/DDBJ databases">
        <authorList>
            <person name="Corre E."/>
            <person name="Pelletier E."/>
            <person name="Niang G."/>
            <person name="Scheremetjew M."/>
            <person name="Finn R."/>
            <person name="Kale V."/>
            <person name="Holt S."/>
            <person name="Cochrane G."/>
            <person name="Meng A."/>
            <person name="Brown T."/>
            <person name="Cohen L."/>
        </authorList>
    </citation>
    <scope>NUCLEOTIDE SEQUENCE</scope>
    <source>
        <strain evidence="3">CCMP645</strain>
    </source>
</reference>
<feature type="region of interest" description="Disordered" evidence="2">
    <location>
        <begin position="339"/>
        <end position="365"/>
    </location>
</feature>
<dbReference type="EMBL" id="HBIZ01058979">
    <property type="protein sequence ID" value="CAE0784262.1"/>
    <property type="molecule type" value="Transcribed_RNA"/>
</dbReference>
<protein>
    <submittedName>
        <fullName evidence="3">Uncharacterized protein</fullName>
    </submittedName>
</protein>
<proteinExistence type="predicted"/>
<dbReference type="AlphaFoldDB" id="A0A7S4C1Q6"/>
<organism evidence="3">
    <name type="scientific">Chrysotila carterae</name>
    <name type="common">Marine alga</name>
    <name type="synonym">Syracosphaera carterae</name>
    <dbReference type="NCBI Taxonomy" id="13221"/>
    <lineage>
        <taxon>Eukaryota</taxon>
        <taxon>Haptista</taxon>
        <taxon>Haptophyta</taxon>
        <taxon>Prymnesiophyceae</taxon>
        <taxon>Isochrysidales</taxon>
        <taxon>Isochrysidaceae</taxon>
        <taxon>Chrysotila</taxon>
    </lineage>
</organism>